<dbReference type="EMBL" id="JAPQKT010000002">
    <property type="protein sequence ID" value="KAJ5241652.1"/>
    <property type="molecule type" value="Genomic_DNA"/>
</dbReference>
<comment type="caution">
    <text evidence="1">The sequence shown here is derived from an EMBL/GenBank/DDBJ whole genome shotgun (WGS) entry which is preliminary data.</text>
</comment>
<dbReference type="OrthoDB" id="1263307at2759"/>
<gene>
    <name evidence="1" type="ORF">N7469_003243</name>
</gene>
<name>A0A9W9PC38_PENCI</name>
<dbReference type="InterPro" id="IPR029058">
    <property type="entry name" value="AB_hydrolase_fold"/>
</dbReference>
<dbReference type="GO" id="GO:0072330">
    <property type="term" value="P:monocarboxylic acid biosynthetic process"/>
    <property type="evidence" value="ECO:0007669"/>
    <property type="project" value="UniProtKB-ARBA"/>
</dbReference>
<sequence>MEGYSSVTMIPSIDSVVPVPMQEAMYERAVKAGGSVERILLEGAGHGLPVSRTDLVVEQMIKLASVCERELDAIVRWWDFLKWNNRRGRGENPTRAL</sequence>
<dbReference type="SUPFAM" id="SSF53474">
    <property type="entry name" value="alpha/beta-Hydrolases"/>
    <property type="match status" value="1"/>
</dbReference>
<evidence type="ECO:0000313" key="1">
    <source>
        <dbReference type="EMBL" id="KAJ5241652.1"/>
    </source>
</evidence>
<dbReference type="RefSeq" id="XP_056504657.1">
    <property type="nucleotide sequence ID" value="XM_056642163.1"/>
</dbReference>
<accession>A0A9W9PC38</accession>
<dbReference type="GO" id="GO:0017000">
    <property type="term" value="P:antibiotic biosynthetic process"/>
    <property type="evidence" value="ECO:0007669"/>
    <property type="project" value="UniProtKB-ARBA"/>
</dbReference>
<evidence type="ECO:0000313" key="2">
    <source>
        <dbReference type="Proteomes" id="UP001147733"/>
    </source>
</evidence>
<reference evidence="1" key="1">
    <citation type="submission" date="2022-11" db="EMBL/GenBank/DDBJ databases">
        <authorList>
            <person name="Petersen C."/>
        </authorList>
    </citation>
    <scope>NUCLEOTIDE SEQUENCE</scope>
    <source>
        <strain evidence="1">IBT 23319</strain>
    </source>
</reference>
<dbReference type="Proteomes" id="UP001147733">
    <property type="component" value="Unassembled WGS sequence"/>
</dbReference>
<proteinExistence type="predicted"/>
<reference evidence="1" key="2">
    <citation type="journal article" date="2023" name="IMA Fungus">
        <title>Comparative genomic study of the Penicillium genus elucidates a diverse pangenome and 15 lateral gene transfer events.</title>
        <authorList>
            <person name="Petersen C."/>
            <person name="Sorensen T."/>
            <person name="Nielsen M.R."/>
            <person name="Sondergaard T.E."/>
            <person name="Sorensen J.L."/>
            <person name="Fitzpatrick D.A."/>
            <person name="Frisvad J.C."/>
            <person name="Nielsen K.L."/>
        </authorList>
    </citation>
    <scope>NUCLEOTIDE SEQUENCE</scope>
    <source>
        <strain evidence="1">IBT 23319</strain>
    </source>
</reference>
<protein>
    <submittedName>
        <fullName evidence="1">Uncharacterized protein</fullName>
    </submittedName>
</protein>
<dbReference type="GeneID" id="81381330"/>
<keyword evidence="2" id="KW-1185">Reference proteome</keyword>
<organism evidence="1 2">
    <name type="scientific">Penicillium citrinum</name>
    <dbReference type="NCBI Taxonomy" id="5077"/>
    <lineage>
        <taxon>Eukaryota</taxon>
        <taxon>Fungi</taxon>
        <taxon>Dikarya</taxon>
        <taxon>Ascomycota</taxon>
        <taxon>Pezizomycotina</taxon>
        <taxon>Eurotiomycetes</taxon>
        <taxon>Eurotiomycetidae</taxon>
        <taxon>Eurotiales</taxon>
        <taxon>Aspergillaceae</taxon>
        <taxon>Penicillium</taxon>
    </lineage>
</organism>
<dbReference type="AlphaFoldDB" id="A0A9W9PC38"/>